<evidence type="ECO:0000313" key="2">
    <source>
        <dbReference type="Proteomes" id="UP000442535"/>
    </source>
</evidence>
<sequence length="427" mass="44978">MAVTDWKDATGRSLPDALSWFRLTGQVVIPTTDSADEDLNPNLIESFGTIVLSPRLSETRFIGTSEADPLTIALVDIPLRMNRAGQMFVVDGEAGARILNTSDPLLNPTNIPYTVRFEFEDIDDIVKPRIEPFDILPPPPREDGTPWVLDITQLATVAVTGQPVSAEMARSLAASAWNSAREAEAAAVSARAASVESAGSAEQSRVASEAAEAEAEAARTAAVEAAASAEESKNQATASAKLAKESAEYSAGAKKAAEASEAQATQAAQSANAAAADLNAARELVANSPIEFRWEPSVDREGRKQVKGYWRRVGESQWKPVGTITSGLDGVSVIGAEVTAEGDLKLILSKGDPIEAGNVAGPPPVLEAGEITTTTDGSYGLEVPETGRGKYAVNLRMPPPEGVSAELVRSLVDERMEDIELLAMAGL</sequence>
<accession>A0A7K0K502</accession>
<dbReference type="EMBL" id="VUMY01000023">
    <property type="protein sequence ID" value="MST50563.1"/>
    <property type="molecule type" value="Genomic_DNA"/>
</dbReference>
<keyword evidence="2" id="KW-1185">Reference proteome</keyword>
<protein>
    <submittedName>
        <fullName evidence="1">Uncharacterized protein</fullName>
    </submittedName>
</protein>
<proteinExistence type="predicted"/>
<dbReference type="AlphaFoldDB" id="A0A7K0K502"/>
<evidence type="ECO:0000313" key="1">
    <source>
        <dbReference type="EMBL" id="MST50563.1"/>
    </source>
</evidence>
<dbReference type="Proteomes" id="UP000442535">
    <property type="component" value="Unassembled WGS sequence"/>
</dbReference>
<name>A0A7K0K502_9ACTO</name>
<comment type="caution">
    <text evidence="1">The sequence shown here is derived from an EMBL/GenBank/DDBJ whole genome shotgun (WGS) entry which is preliminary data.</text>
</comment>
<gene>
    <name evidence="1" type="ORF">FYJ63_10075</name>
</gene>
<dbReference type="RefSeq" id="WP_154546361.1">
    <property type="nucleotide sequence ID" value="NZ_VUMY01000023.1"/>
</dbReference>
<reference evidence="1 2" key="1">
    <citation type="submission" date="2019-08" db="EMBL/GenBank/DDBJ databases">
        <title>In-depth cultivation of the pig gut microbiome towards novel bacterial diversity and tailored functional studies.</title>
        <authorList>
            <person name="Wylensek D."/>
            <person name="Hitch T.C.A."/>
            <person name="Clavel T."/>
        </authorList>
    </citation>
    <scope>NUCLEOTIDE SEQUENCE [LARGE SCALE GENOMIC DNA]</scope>
    <source>
        <strain evidence="1 2">RF-GAM-744-WT-7</strain>
    </source>
</reference>
<organism evidence="1 2">
    <name type="scientific">Mobiluncus porci</name>
    <dbReference type="NCBI Taxonomy" id="2652278"/>
    <lineage>
        <taxon>Bacteria</taxon>
        <taxon>Bacillati</taxon>
        <taxon>Actinomycetota</taxon>
        <taxon>Actinomycetes</taxon>
        <taxon>Actinomycetales</taxon>
        <taxon>Actinomycetaceae</taxon>
        <taxon>Mobiluncus</taxon>
    </lineage>
</organism>